<dbReference type="Gene3D" id="3.10.10.10">
    <property type="entry name" value="HIV Type 1 Reverse Transcriptase, subunit A, domain 1"/>
    <property type="match status" value="1"/>
</dbReference>
<evidence type="ECO:0000259" key="2">
    <source>
        <dbReference type="Pfam" id="PF00078"/>
    </source>
</evidence>
<proteinExistence type="predicted"/>
<dbReference type="GO" id="GO:0003824">
    <property type="term" value="F:catalytic activity"/>
    <property type="evidence" value="ECO:0007669"/>
    <property type="project" value="UniProtKB-KW"/>
</dbReference>
<evidence type="ECO:0000313" key="5">
    <source>
        <dbReference type="Proteomes" id="UP000257109"/>
    </source>
</evidence>
<dbReference type="InterPro" id="IPR043502">
    <property type="entry name" value="DNA/RNA_pol_sf"/>
</dbReference>
<keyword evidence="1" id="KW-0511">Multifunctional enzyme</keyword>
<dbReference type="Pfam" id="PF00078">
    <property type="entry name" value="RVT_1"/>
    <property type="match status" value="1"/>
</dbReference>
<organism evidence="4 5">
    <name type="scientific">Mucuna pruriens</name>
    <name type="common">Velvet bean</name>
    <name type="synonym">Dolichos pruriens</name>
    <dbReference type="NCBI Taxonomy" id="157652"/>
    <lineage>
        <taxon>Eukaryota</taxon>
        <taxon>Viridiplantae</taxon>
        <taxon>Streptophyta</taxon>
        <taxon>Embryophyta</taxon>
        <taxon>Tracheophyta</taxon>
        <taxon>Spermatophyta</taxon>
        <taxon>Magnoliopsida</taxon>
        <taxon>eudicotyledons</taxon>
        <taxon>Gunneridae</taxon>
        <taxon>Pentapetalae</taxon>
        <taxon>rosids</taxon>
        <taxon>fabids</taxon>
        <taxon>Fabales</taxon>
        <taxon>Fabaceae</taxon>
        <taxon>Papilionoideae</taxon>
        <taxon>50 kb inversion clade</taxon>
        <taxon>NPAAA clade</taxon>
        <taxon>indigoferoid/millettioid clade</taxon>
        <taxon>Phaseoleae</taxon>
        <taxon>Mucuna</taxon>
    </lineage>
</organism>
<reference evidence="4" key="1">
    <citation type="submission" date="2018-05" db="EMBL/GenBank/DDBJ databases">
        <title>Draft genome of Mucuna pruriens seed.</title>
        <authorList>
            <person name="Nnadi N.E."/>
            <person name="Vos R."/>
            <person name="Hasami M.H."/>
            <person name="Devisetty U.K."/>
            <person name="Aguiy J.C."/>
        </authorList>
    </citation>
    <scope>NUCLEOTIDE SEQUENCE [LARGE SCALE GENOMIC DNA]</scope>
    <source>
        <strain evidence="4">JCA_2017</strain>
    </source>
</reference>
<accession>A0A371I0Y2</accession>
<dbReference type="EMBL" id="QJKJ01001231">
    <property type="protein sequence ID" value="RDY08679.1"/>
    <property type="molecule type" value="Genomic_DNA"/>
</dbReference>
<dbReference type="Proteomes" id="UP000257109">
    <property type="component" value="Unassembled WGS sequence"/>
</dbReference>
<dbReference type="CDD" id="cd01647">
    <property type="entry name" value="RT_LTR"/>
    <property type="match status" value="1"/>
</dbReference>
<dbReference type="InterPro" id="IPR000477">
    <property type="entry name" value="RT_dom"/>
</dbReference>
<sequence>MSLCAMPVILVPKKDGTWRMCTNYRTINNITIRYRNPIPRLNDLLDELHDSKLFSKIDLKIRYYQIRVRERDEWKTTFKTKFGLYEWLAMPFGLTNSPFMRLMNHFLRSLIGNREVTFLGFVVGFHGVKVDEEKVKAIQDWLTPKTVRELKKVGFKWDESQERTFQSLKEKLAQAPILALPDFSKSFELECDASSVGIGVMIVQEGHPIAYFSKNLKGSQLNYSTYDRELYALVKA</sequence>
<keyword evidence="5" id="KW-1185">Reference proteome</keyword>
<protein>
    <recommendedName>
        <fullName evidence="6">Retrovirus-related Pol polyprotein from transposon 17.6</fullName>
    </recommendedName>
</protein>
<dbReference type="OrthoDB" id="529980at2759"/>
<evidence type="ECO:0008006" key="6">
    <source>
        <dbReference type="Google" id="ProtNLM"/>
    </source>
</evidence>
<comment type="caution">
    <text evidence="4">The sequence shown here is derived from an EMBL/GenBank/DDBJ whole genome shotgun (WGS) entry which is preliminary data.</text>
</comment>
<feature type="domain" description="Reverse transcriptase/retrotransposon-derived protein RNase H-like" evidence="3">
    <location>
        <begin position="157"/>
        <end position="236"/>
    </location>
</feature>
<dbReference type="InterPro" id="IPR043128">
    <property type="entry name" value="Rev_trsase/Diguanyl_cyclase"/>
</dbReference>
<dbReference type="InterPro" id="IPR050951">
    <property type="entry name" value="Retrovirus_Pol_polyprotein"/>
</dbReference>
<name>A0A371I0Y2_MUCPR</name>
<evidence type="ECO:0000259" key="3">
    <source>
        <dbReference type="Pfam" id="PF17919"/>
    </source>
</evidence>
<evidence type="ECO:0000313" key="4">
    <source>
        <dbReference type="EMBL" id="RDY08679.1"/>
    </source>
</evidence>
<gene>
    <name evidence="4" type="ORF">CR513_07078</name>
</gene>
<dbReference type="Gene3D" id="3.30.70.270">
    <property type="match status" value="2"/>
</dbReference>
<dbReference type="Pfam" id="PF17919">
    <property type="entry name" value="RT_RNaseH_2"/>
    <property type="match status" value="1"/>
</dbReference>
<dbReference type="PANTHER" id="PTHR37984:SF5">
    <property type="entry name" value="PROTEIN NYNRIN-LIKE"/>
    <property type="match status" value="1"/>
</dbReference>
<dbReference type="PANTHER" id="PTHR37984">
    <property type="entry name" value="PROTEIN CBG26694"/>
    <property type="match status" value="1"/>
</dbReference>
<dbReference type="AlphaFoldDB" id="A0A371I0Y2"/>
<dbReference type="InterPro" id="IPR041577">
    <property type="entry name" value="RT_RNaseH_2"/>
</dbReference>
<dbReference type="SUPFAM" id="SSF56672">
    <property type="entry name" value="DNA/RNA polymerases"/>
    <property type="match status" value="1"/>
</dbReference>
<evidence type="ECO:0000256" key="1">
    <source>
        <dbReference type="ARBA" id="ARBA00023268"/>
    </source>
</evidence>
<feature type="domain" description="Reverse transcriptase" evidence="2">
    <location>
        <begin position="11"/>
        <end position="121"/>
    </location>
</feature>
<feature type="non-terminal residue" evidence="4">
    <location>
        <position position="1"/>
    </location>
</feature>